<organism evidence="2 3">
    <name type="scientific">Homarus americanus</name>
    <name type="common">American lobster</name>
    <dbReference type="NCBI Taxonomy" id="6706"/>
    <lineage>
        <taxon>Eukaryota</taxon>
        <taxon>Metazoa</taxon>
        <taxon>Ecdysozoa</taxon>
        <taxon>Arthropoda</taxon>
        <taxon>Crustacea</taxon>
        <taxon>Multicrustacea</taxon>
        <taxon>Malacostraca</taxon>
        <taxon>Eumalacostraca</taxon>
        <taxon>Eucarida</taxon>
        <taxon>Decapoda</taxon>
        <taxon>Pleocyemata</taxon>
        <taxon>Astacidea</taxon>
        <taxon>Nephropoidea</taxon>
        <taxon>Nephropidae</taxon>
        <taxon>Homarus</taxon>
    </lineage>
</organism>
<feature type="transmembrane region" description="Helical" evidence="1">
    <location>
        <begin position="85"/>
        <end position="108"/>
    </location>
</feature>
<evidence type="ECO:0000313" key="2">
    <source>
        <dbReference type="EMBL" id="KAG7154957.1"/>
    </source>
</evidence>
<evidence type="ECO:0000256" key="1">
    <source>
        <dbReference type="SAM" id="Phobius"/>
    </source>
</evidence>
<proteinExistence type="predicted"/>
<protein>
    <submittedName>
        <fullName evidence="2">Uncharacterized protein</fullName>
    </submittedName>
</protein>
<dbReference type="Proteomes" id="UP000747542">
    <property type="component" value="Unassembled WGS sequence"/>
</dbReference>
<reference evidence="2" key="1">
    <citation type="journal article" date="2021" name="Sci. Adv.">
        <title>The American lobster genome reveals insights on longevity, neural, and immune adaptations.</title>
        <authorList>
            <person name="Polinski J.M."/>
            <person name="Zimin A.V."/>
            <person name="Clark K.F."/>
            <person name="Kohn A.B."/>
            <person name="Sadowski N."/>
            <person name="Timp W."/>
            <person name="Ptitsyn A."/>
            <person name="Khanna P."/>
            <person name="Romanova D.Y."/>
            <person name="Williams P."/>
            <person name="Greenwood S.J."/>
            <person name="Moroz L.L."/>
            <person name="Walt D.R."/>
            <person name="Bodnar A.G."/>
        </authorList>
    </citation>
    <scope>NUCLEOTIDE SEQUENCE</scope>
    <source>
        <strain evidence="2">GMGI-L3</strain>
    </source>
</reference>
<accession>A0A8J5MKV6</accession>
<keyword evidence="1" id="KW-0472">Membrane</keyword>
<gene>
    <name evidence="2" type="ORF">Hamer_G021968</name>
</gene>
<sequence>MIKASRPAATHNNLTSFSRPARTKAVIHWLTTSQSVKCCVGGEMVQGALLYSSLTGNYLGCGEGYATELLADDKLPTQRRMRVRCVAWAAVGVMVTLVVVGVASLVLIGTARHLLSVINLSKPVEVKVGVLMSGSELDEDLRKATVLAVRDHVAAISITMDVQVREAFTWGTTLGALQAFKTLWSEGVRVFLVGGDGVQVEALCHYMEYSGRKALLVSPTSLISSDDCPFLASLSPSHGALITAEVAKLAGTGLTHLIPVITSREEKQMTHVMTAGKTYGITVAQPVHLHARNLSTAHLGDTLAALPEAGVWVSVGGHLPEIMTSVGHILRGRLVMLHTHPVHRAKLLSDPVARRIAEACAVCTVAWAGSSQMDAITRRQLLLALDPQNPLVATLAYDAASLALLAVTNSTVSDVPEMRRNFVDHATHRGVIKPADMVDGKVSGWAVRMRLVAKHLVGQVVLQETPWLLEGLTRVEGGEKHPPWVVVRESHSPTRLVTQEELQELAAHTHCDMSTWIEVTAHDPLTHRPVTTTWRSTAPPHVLLIPNGSPGGFSVRTWCQSRQGAPHLEIGCQGATTHNDSLRCVTVTTPGGPTSRRIIRSLITKHRFPIQRRRRYGPLRRAMKSIDKILAYEGFKALIPQIGGCLGSSGGCAFCFVYILLSDVTVSPGVCYGACGVAVGGSCGTLFAKGIQNKLDHTVICTELFTQGRLSLSSYLADASFGVHLATSNGQALRGYQVMATPLVAVMQVSPIVSDIVEAMARPWIQHMEYQEGLQANDDVLGHLITTVGLPFCSLVAVVVDHIDTIVLLTTMAVLCHQART</sequence>
<comment type="caution">
    <text evidence="2">The sequence shown here is derived from an EMBL/GenBank/DDBJ whole genome shotgun (WGS) entry which is preliminary data.</text>
</comment>
<keyword evidence="1" id="KW-1133">Transmembrane helix</keyword>
<name>A0A8J5MKV6_HOMAM</name>
<keyword evidence="1" id="KW-0812">Transmembrane</keyword>
<dbReference type="AlphaFoldDB" id="A0A8J5MKV6"/>
<evidence type="ECO:0000313" key="3">
    <source>
        <dbReference type="Proteomes" id="UP000747542"/>
    </source>
</evidence>
<keyword evidence="3" id="KW-1185">Reference proteome</keyword>
<dbReference type="EMBL" id="JAHLQT010043253">
    <property type="protein sequence ID" value="KAG7154957.1"/>
    <property type="molecule type" value="Genomic_DNA"/>
</dbReference>